<dbReference type="OrthoDB" id="9775382at2"/>
<sequence>MKRIFLLALAFLCMGLVTGQDLEDYLSKYTQENGRKYLQPFADAFSADLNSGLFRQAVIKKKGFQLYIGVVGQMAVIPDGQKHFQAYTESSLYPPEHSRQAYKA</sequence>
<protein>
    <submittedName>
        <fullName evidence="2">Uncharacterized protein</fullName>
    </submittedName>
</protein>
<feature type="chain" id="PRO_5015645074" evidence="1">
    <location>
        <begin position="20"/>
        <end position="104"/>
    </location>
</feature>
<reference evidence="2 3" key="1">
    <citation type="submission" date="2018-05" db="EMBL/GenBank/DDBJ databases">
        <title>Marinilabilia rubrum sp. nov., isolated from saltern sediment.</title>
        <authorList>
            <person name="Zhang R."/>
        </authorList>
    </citation>
    <scope>NUCLEOTIDE SEQUENCE [LARGE SCALE GENOMIC DNA]</scope>
    <source>
        <strain evidence="2 3">WTE16</strain>
    </source>
</reference>
<organism evidence="2 3">
    <name type="scientific">Marinilabilia rubra</name>
    <dbReference type="NCBI Taxonomy" id="2162893"/>
    <lineage>
        <taxon>Bacteria</taxon>
        <taxon>Pseudomonadati</taxon>
        <taxon>Bacteroidota</taxon>
        <taxon>Bacteroidia</taxon>
        <taxon>Marinilabiliales</taxon>
        <taxon>Marinilabiliaceae</taxon>
        <taxon>Marinilabilia</taxon>
    </lineage>
</organism>
<dbReference type="AlphaFoldDB" id="A0A2U2B709"/>
<name>A0A2U2B709_9BACT</name>
<gene>
    <name evidence="2" type="ORF">DDZ16_14095</name>
</gene>
<comment type="caution">
    <text evidence="2">The sequence shown here is derived from an EMBL/GenBank/DDBJ whole genome shotgun (WGS) entry which is preliminary data.</text>
</comment>
<evidence type="ECO:0000313" key="2">
    <source>
        <dbReference type="EMBL" id="PWD98861.1"/>
    </source>
</evidence>
<keyword evidence="1" id="KW-0732">Signal</keyword>
<keyword evidence="3" id="KW-1185">Reference proteome</keyword>
<proteinExistence type="predicted"/>
<dbReference type="InterPro" id="IPR046495">
    <property type="entry name" value="DUF6588"/>
</dbReference>
<dbReference type="EMBL" id="QEWP01000011">
    <property type="protein sequence ID" value="PWD98861.1"/>
    <property type="molecule type" value="Genomic_DNA"/>
</dbReference>
<accession>A0A2U2B709</accession>
<dbReference type="RefSeq" id="WP_109265120.1">
    <property type="nucleotide sequence ID" value="NZ_QEWP01000011.1"/>
</dbReference>
<dbReference type="Proteomes" id="UP000244956">
    <property type="component" value="Unassembled WGS sequence"/>
</dbReference>
<evidence type="ECO:0000313" key="3">
    <source>
        <dbReference type="Proteomes" id="UP000244956"/>
    </source>
</evidence>
<dbReference type="Pfam" id="PF20230">
    <property type="entry name" value="DUF6588"/>
    <property type="match status" value="1"/>
</dbReference>
<feature type="signal peptide" evidence="1">
    <location>
        <begin position="1"/>
        <end position="19"/>
    </location>
</feature>
<evidence type="ECO:0000256" key="1">
    <source>
        <dbReference type="SAM" id="SignalP"/>
    </source>
</evidence>